<dbReference type="EMBL" id="GL883028">
    <property type="protein sequence ID" value="EGG14708.1"/>
    <property type="molecule type" value="Genomic_DNA"/>
</dbReference>
<dbReference type="InterPro" id="IPR037231">
    <property type="entry name" value="NAP-like_sf"/>
</dbReference>
<dbReference type="AlphaFoldDB" id="F4QBX0"/>
<feature type="compositionally biased region" description="Acidic residues" evidence="3">
    <location>
        <begin position="194"/>
        <end position="218"/>
    </location>
</feature>
<keyword evidence="5" id="KW-1185">Reference proteome</keyword>
<gene>
    <name evidence="4" type="ORF">DFA_10966</name>
</gene>
<dbReference type="Pfam" id="PF00956">
    <property type="entry name" value="NAP"/>
    <property type="match status" value="1"/>
</dbReference>
<dbReference type="GeneID" id="14866654"/>
<dbReference type="OMA" id="WIESEDN"/>
<organism evidence="4 5">
    <name type="scientific">Cavenderia fasciculata</name>
    <name type="common">Slime mold</name>
    <name type="synonym">Dictyostelium fasciculatum</name>
    <dbReference type="NCBI Taxonomy" id="261658"/>
    <lineage>
        <taxon>Eukaryota</taxon>
        <taxon>Amoebozoa</taxon>
        <taxon>Evosea</taxon>
        <taxon>Eumycetozoa</taxon>
        <taxon>Dictyostelia</taxon>
        <taxon>Acytosteliales</taxon>
        <taxon>Cavenderiaceae</taxon>
        <taxon>Cavenderia</taxon>
    </lineage>
</organism>
<comment type="similarity">
    <text evidence="1 2">Belongs to the nucleosome assembly protein (NAP) family.</text>
</comment>
<reference evidence="5" key="1">
    <citation type="journal article" date="2011" name="Genome Res.">
        <title>Phylogeny-wide analysis of social amoeba genomes highlights ancient origins for complex intercellular communication.</title>
        <authorList>
            <person name="Heidel A.J."/>
            <person name="Lawal H.M."/>
            <person name="Felder M."/>
            <person name="Schilde C."/>
            <person name="Helps N.R."/>
            <person name="Tunggal B."/>
            <person name="Rivero F."/>
            <person name="John U."/>
            <person name="Schleicher M."/>
            <person name="Eichinger L."/>
            <person name="Platzer M."/>
            <person name="Noegel A.A."/>
            <person name="Schaap P."/>
            <person name="Gloeckner G."/>
        </authorList>
    </citation>
    <scope>NUCLEOTIDE SEQUENCE [LARGE SCALE GENOMIC DNA]</scope>
    <source>
        <strain evidence="5">SH3</strain>
    </source>
</reference>
<dbReference type="PANTHER" id="PTHR11875">
    <property type="entry name" value="TESTIS-SPECIFIC Y-ENCODED PROTEIN"/>
    <property type="match status" value="1"/>
</dbReference>
<dbReference type="GO" id="GO:0005634">
    <property type="term" value="C:nucleus"/>
    <property type="evidence" value="ECO:0007669"/>
    <property type="project" value="InterPro"/>
</dbReference>
<name>F4QBX0_CACFS</name>
<dbReference type="Gene3D" id="3.30.1120.90">
    <property type="entry name" value="Nucleosome assembly protein"/>
    <property type="match status" value="1"/>
</dbReference>
<feature type="compositionally biased region" description="Basic residues" evidence="3">
    <location>
        <begin position="224"/>
        <end position="235"/>
    </location>
</feature>
<dbReference type="KEGG" id="dfa:DFA_10966"/>
<dbReference type="InterPro" id="IPR002164">
    <property type="entry name" value="NAP_family"/>
</dbReference>
<evidence type="ECO:0000256" key="3">
    <source>
        <dbReference type="SAM" id="MobiDB-lite"/>
    </source>
</evidence>
<accession>F4QBX0</accession>
<evidence type="ECO:0000313" key="4">
    <source>
        <dbReference type="EMBL" id="EGG14708.1"/>
    </source>
</evidence>
<evidence type="ECO:0000313" key="5">
    <source>
        <dbReference type="Proteomes" id="UP000007797"/>
    </source>
</evidence>
<dbReference type="Proteomes" id="UP000007797">
    <property type="component" value="Unassembled WGS sequence"/>
</dbReference>
<dbReference type="STRING" id="1054147.F4QBX0"/>
<dbReference type="SUPFAM" id="SSF143113">
    <property type="entry name" value="NAP-like"/>
    <property type="match status" value="1"/>
</dbReference>
<dbReference type="GO" id="GO:0006334">
    <property type="term" value="P:nucleosome assembly"/>
    <property type="evidence" value="ECO:0007669"/>
    <property type="project" value="InterPro"/>
</dbReference>
<evidence type="ECO:0000256" key="1">
    <source>
        <dbReference type="ARBA" id="ARBA00009947"/>
    </source>
</evidence>
<proteinExistence type="inferred from homology"/>
<dbReference type="Gene3D" id="1.20.5.1500">
    <property type="match status" value="1"/>
</dbReference>
<evidence type="ECO:0000256" key="2">
    <source>
        <dbReference type="RuleBase" id="RU003876"/>
    </source>
</evidence>
<protein>
    <submittedName>
        <fullName evidence="4">Nucleosome assembly family protein</fullName>
    </submittedName>
</protein>
<dbReference type="OrthoDB" id="19419at2759"/>
<dbReference type="RefSeq" id="XP_004351216.1">
    <property type="nucleotide sequence ID" value="XM_004351164.1"/>
</dbReference>
<sequence>MSTEEVIKSIEAIQADIELVQEETRKKQIEIEKKYNTKLQDQFNKRDEIIAKSNVESFWRQVLTAGLIELIGSSKDQAVLDALVDLKATTTYSDNLTTKTIVFTFKTNELFSNKTLKKVLTIDESNDELKLSGEKVLFKNEKKVNKSTDKKRKDSDSEESFILLWIESEDNSELDIFETIVKAYQDPFQALTAGDDDDMSYDDEDDEDEDDEEEEEVEVAPTKKVAKKAATGKKN</sequence>
<feature type="region of interest" description="Disordered" evidence="3">
    <location>
        <begin position="190"/>
        <end position="235"/>
    </location>
</feature>